<organism evidence="1 2">
    <name type="scientific">Sumerlaea chitinivorans</name>
    <dbReference type="NCBI Taxonomy" id="2250252"/>
    <lineage>
        <taxon>Bacteria</taxon>
        <taxon>Candidatus Sumerlaeota</taxon>
        <taxon>Candidatus Sumerlaeia</taxon>
        <taxon>Candidatus Sumerlaeales</taxon>
        <taxon>Candidatus Sumerlaeaceae</taxon>
        <taxon>Candidatus Sumerlaea</taxon>
    </lineage>
</organism>
<evidence type="ECO:0000313" key="1">
    <source>
        <dbReference type="EMBL" id="AXA35514.1"/>
    </source>
</evidence>
<gene>
    <name evidence="1" type="ORF">BRCON_0737</name>
</gene>
<dbReference type="EMBL" id="CP030759">
    <property type="protein sequence ID" value="AXA35514.1"/>
    <property type="molecule type" value="Genomic_DNA"/>
</dbReference>
<proteinExistence type="predicted"/>
<dbReference type="AlphaFoldDB" id="A0A2Z4Y344"/>
<sequence length="66" mass="7425">MASKSPRSFLLSESNDECWEELLVVAIKQRLAATEEDGLTVDVLLPSKDQDDDFEQLLGSNVLRRC</sequence>
<dbReference type="Proteomes" id="UP000262583">
    <property type="component" value="Chromosome"/>
</dbReference>
<reference evidence="1 2" key="1">
    <citation type="submission" date="2018-05" db="EMBL/GenBank/DDBJ databases">
        <title>A metagenomic window into the 2 km-deep terrestrial subsurface aquifer revealed taxonomically and functionally diverse microbial community comprising novel uncultured bacterial lineages.</title>
        <authorList>
            <person name="Kadnikov V.V."/>
            <person name="Mardanov A.V."/>
            <person name="Beletsky A.V."/>
            <person name="Banks D."/>
            <person name="Pimenov N.V."/>
            <person name="Frank Y.A."/>
            <person name="Karnachuk O.V."/>
            <person name="Ravin N.V."/>
        </authorList>
    </citation>
    <scope>NUCLEOTIDE SEQUENCE [LARGE SCALE GENOMIC DNA]</scope>
    <source>
        <strain evidence="1">BY</strain>
    </source>
</reference>
<accession>A0A2Z4Y344</accession>
<protein>
    <submittedName>
        <fullName evidence="1">Uncharacterized protein</fullName>
    </submittedName>
</protein>
<dbReference type="KEGG" id="schv:BRCON_0737"/>
<name>A0A2Z4Y344_SUMC1</name>
<evidence type="ECO:0000313" key="2">
    <source>
        <dbReference type="Proteomes" id="UP000262583"/>
    </source>
</evidence>